<dbReference type="SUPFAM" id="SSF143081">
    <property type="entry name" value="BB1717-like"/>
    <property type="match status" value="1"/>
</dbReference>
<protein>
    <submittedName>
        <fullName evidence="1">Putative SOS response-associated peptidase YedK</fullName>
    </submittedName>
</protein>
<evidence type="ECO:0000313" key="1">
    <source>
        <dbReference type="EMBL" id="MBB3938906.1"/>
    </source>
</evidence>
<name>A0A7W6C3M8_9SPHN</name>
<keyword evidence="2" id="KW-1185">Reference proteome</keyword>
<dbReference type="EMBL" id="JACIDY010000001">
    <property type="protein sequence ID" value="MBB3938906.1"/>
    <property type="molecule type" value="Genomic_DNA"/>
</dbReference>
<gene>
    <name evidence="1" type="ORF">GGR39_000535</name>
</gene>
<dbReference type="Proteomes" id="UP000561459">
    <property type="component" value="Unassembled WGS sequence"/>
</dbReference>
<accession>A0A7W6C3M8</accession>
<evidence type="ECO:0000313" key="2">
    <source>
        <dbReference type="Proteomes" id="UP000561459"/>
    </source>
</evidence>
<dbReference type="AlphaFoldDB" id="A0A7W6C3M8"/>
<proteinExistence type="predicted"/>
<comment type="caution">
    <text evidence="1">The sequence shown here is derived from an EMBL/GenBank/DDBJ whole genome shotgun (WGS) entry which is preliminary data.</text>
</comment>
<dbReference type="Gene3D" id="3.90.1680.20">
    <property type="match status" value="1"/>
</dbReference>
<dbReference type="InterPro" id="IPR036590">
    <property type="entry name" value="SRAP-like"/>
</dbReference>
<sequence length="63" mass="7301">MLGGQAKWKMTNVRQLELPQWRKLAERPKGRCLVPLTEFCKFTPDKRDLGMASHRSKARCGSR</sequence>
<reference evidence="1 2" key="1">
    <citation type="submission" date="2020-08" db="EMBL/GenBank/DDBJ databases">
        <title>Genomic Encyclopedia of Type Strains, Phase IV (KMG-IV): sequencing the most valuable type-strain genomes for metagenomic binning, comparative biology and taxonomic classification.</title>
        <authorList>
            <person name="Goeker M."/>
        </authorList>
    </citation>
    <scope>NUCLEOTIDE SEQUENCE [LARGE SCALE GENOMIC DNA]</scope>
    <source>
        <strain evidence="1 2">DSM 27568</strain>
    </source>
</reference>
<organism evidence="1 2">
    <name type="scientific">Novosphingobium fluoreni</name>
    <dbReference type="NCBI Taxonomy" id="1391222"/>
    <lineage>
        <taxon>Bacteria</taxon>
        <taxon>Pseudomonadati</taxon>
        <taxon>Pseudomonadota</taxon>
        <taxon>Alphaproteobacteria</taxon>
        <taxon>Sphingomonadales</taxon>
        <taxon>Sphingomonadaceae</taxon>
        <taxon>Novosphingobium</taxon>
    </lineage>
</organism>